<name>A0AAD5HAY4_UMBRA</name>
<dbReference type="InterPro" id="IPR016024">
    <property type="entry name" value="ARM-type_fold"/>
</dbReference>
<dbReference type="Pfam" id="PF12830">
    <property type="entry name" value="Nipped-B_C"/>
    <property type="match status" value="1"/>
</dbReference>
<dbReference type="InterPro" id="IPR033031">
    <property type="entry name" value="Scc2/Nipped-B"/>
</dbReference>
<organism evidence="4 5">
    <name type="scientific">Umbelopsis ramanniana AG</name>
    <dbReference type="NCBI Taxonomy" id="1314678"/>
    <lineage>
        <taxon>Eukaryota</taxon>
        <taxon>Fungi</taxon>
        <taxon>Fungi incertae sedis</taxon>
        <taxon>Mucoromycota</taxon>
        <taxon>Mucoromycotina</taxon>
        <taxon>Umbelopsidomycetes</taxon>
        <taxon>Umbelopsidales</taxon>
        <taxon>Umbelopsidaceae</taxon>
        <taxon>Umbelopsis</taxon>
    </lineage>
</organism>
<dbReference type="SUPFAM" id="SSF48371">
    <property type="entry name" value="ARM repeat"/>
    <property type="match status" value="1"/>
</dbReference>
<dbReference type="GO" id="GO:0034087">
    <property type="term" value="P:establishment of mitotic sister chromatid cohesion"/>
    <property type="evidence" value="ECO:0007669"/>
    <property type="project" value="TreeGrafter"/>
</dbReference>
<dbReference type="InterPro" id="IPR011989">
    <property type="entry name" value="ARM-like"/>
</dbReference>
<reference evidence="4" key="1">
    <citation type="submission" date="2021-06" db="EMBL/GenBank/DDBJ databases">
        <authorList>
            <consortium name="DOE Joint Genome Institute"/>
            <person name="Mondo S.J."/>
            <person name="Amses K.R."/>
            <person name="Simmons D.R."/>
            <person name="Longcore J.E."/>
            <person name="Seto K."/>
            <person name="Alves G.H."/>
            <person name="Bonds A.E."/>
            <person name="Quandt C.A."/>
            <person name="Davis W.J."/>
            <person name="Chang Y."/>
            <person name="Letcher P.M."/>
            <person name="Powell M.J."/>
            <person name="Kuo A."/>
            <person name="Labutti K."/>
            <person name="Pangilinan J."/>
            <person name="Andreopoulos W."/>
            <person name="Tritt A."/>
            <person name="Riley R."/>
            <person name="Hundley H."/>
            <person name="Johnson J."/>
            <person name="Lipzen A."/>
            <person name="Barry K."/>
            <person name="Berbee M.L."/>
            <person name="Buchler N.E."/>
            <person name="Grigoriev I.V."/>
            <person name="Spatafora J.W."/>
            <person name="Stajich J.E."/>
            <person name="James T.Y."/>
        </authorList>
    </citation>
    <scope>NUCLEOTIDE SEQUENCE</scope>
    <source>
        <strain evidence="4">AG</strain>
    </source>
</reference>
<dbReference type="GO" id="GO:0003682">
    <property type="term" value="F:chromatin binding"/>
    <property type="evidence" value="ECO:0007669"/>
    <property type="project" value="TreeGrafter"/>
</dbReference>
<sequence length="1953" mass="222110">MPTRSSNAHDPATNVLEKIRKALQHTALSTVIAPSYATSCIPPLTIEREEAEKQFDTKKYDEIKSFLFNGYHGSTQLSSSQHRLLELRSKIEGKEISAFLQQTDVMSSKKQKTSSSSQRKNLFADRNLDVTEAEDGSDNVIEIKQPNGFKKLIHSDLQMEERSYDDINAAGPSEADVEMADIDAEDQEEPAKLIDDVPDPCPSPSAIVSNRPDDTPTFSKELDEDISAQDDSKMDCVMISEECVHTQEIPNDDTNTAATPVDKDMSSLNNNNEFISINAKETLHSEKNLSLEDHTSQQQKNEVSEAKSLVALETEEADPTQPPAGSHYKPISPPASSVPAENSFTTHEIVEVDTIANTLNEDSTETMKDSFPKAPTTMAMMDESNNEGLEESHTDHTTSNEVDQIIISEHDVITWKDQGQDALNYLNDFISFLQRKENELMQDLHPDIAISLSDTNSSFGDIAYFIREGDQLLLSVAATRKISTLVRRANKHNQLPNVEGEDLGWILKKLEKNVRIGWTSLQAENHSSQEQVHYRHMDDLDIPSLEHAINCTLSVFSILTSTKLDKKLYAEEVITSCLVLTKALLTDIVSPAYDSWNNVDNDFAGTASNEHCESHDHHRQMVAKFSLHLSAIYRQIYRFIQQEDLSEDMIITISYISIPPFFFDTESTIESRMSLLQAETEDNFIDAIKVSAMDVLHSVFSKYPRHRNWILDEILANIIHVSTDGEFKNRYRTASGKSIHAISALLLQTVQCCTDTDRSNERSWTQKWELKHQKSNDKSAKLEESFINKVLATSTSGIEACIHICHTLLQQLLDKSVKKPSEDQSSVEYRKILDMIIMDSLKVLDEPEWPAAEAIARVFSTILINYIDAGTKDVQKRNIALEYLGVLAGHVYSHATAEDDVYEHFPTNRSETDFPLLDDEINTSHIKPDRSLEIAQYHKMIIDYLESRVETDTISTMAIHYYFCQWGYAFASLWKKMNKKLDENDADHSQGRGETQSMVYQHTKFIWDLLLEERRTGTVLEKSLHDIQDIKAAVNTLLLERPLYQSYQAMLSRIFSSLDIESVSSRAVALRALINLSSKNVSFMEKQQVKMAIIRRMQDISPSVRDAAIQLAGNYLASHPEGTQKYLTAISERIMDTSISVRKRVMRILKNVYVNTSDVMIWVDIGTRIIERVADEITAVRDTAVKISMETVFRPWASSYTRHHKNGYAEFEYLPPDFKQEIIQRCNILLQIFSSLDKVGCSSSVETLLLLIIENLDDKNRVNINNMFKLIIDCLFSELLLLEDAGDNTSITNCIGLIHSFARSSPHLFTQTLMTMLEPYLKSSETSDHRALYHAIKIYDTVLPAMKRPDPMFLADSELTLTKLLIGCPAMVLTAAVSCLSTIAHKLTKNYDKLASIMYNCLGKLRQDKNSVIQLQPITASTRLIRLCLIAGLICQHCNFDANEAMDKSGRLKELCPDGVASETFELLYFFAANRVTGEHINQQVSNQIKLAALQSLGYLYIQYPKYMVTKKSTTMMDEMFASRFLDYKSRVMRVFLDFLIGEEKRIIDRERETNKERKGTDMIQLLGNASEMAELSVSSSLMQRYLERILQTALDPNVLLRNLSFKVITRIIQQGLAHPVICMPTIVALETCPDQTMRDIAFQLHFQLNQRHQTLLYSRNVECVRAAYDYNCRLSEIASTVNGHLGEEFDYEALLQPMYSQIREKRKFRNDFLFGIVNLFDLEAHQESQQSTDIYFYRFIVQNLVGLRFKIVEEPLSVIYAINKILSTTAMNLMSSLNLAIEVDGEDEQRDLQSERSKRRRQRNDTKRQQKDGDMELDGDLSIKYSVIISMLLQAKKVLKQVYNLTEEKCQQYHPEDNNSFKAKAAVSQPPIPTYNNLLLEFPVFDTNENDERTVDTACKYFSKLMMDDTLGAASLEYDEDPISPIQSDQDGPDDIFNNFNTRKLTGKISSK</sequence>
<comment type="similarity">
    <text evidence="1">Belongs to the SCC2/Nipped-B family.</text>
</comment>
<protein>
    <recommendedName>
        <fullName evidence="1">Sister chromatid cohesion protein</fullName>
    </recommendedName>
</protein>
<dbReference type="InterPro" id="IPR024986">
    <property type="entry name" value="Nipped-B_C"/>
</dbReference>
<reference evidence="4" key="2">
    <citation type="journal article" date="2022" name="Proc. Natl. Acad. Sci. U.S.A.">
        <title>Diploid-dominant life cycles characterize the early evolution of Fungi.</title>
        <authorList>
            <person name="Amses K.R."/>
            <person name="Simmons D.R."/>
            <person name="Longcore J.E."/>
            <person name="Mondo S.J."/>
            <person name="Seto K."/>
            <person name="Jeronimo G.H."/>
            <person name="Bonds A.E."/>
            <person name="Quandt C.A."/>
            <person name="Davis W.J."/>
            <person name="Chang Y."/>
            <person name="Federici B.A."/>
            <person name="Kuo A."/>
            <person name="LaButti K."/>
            <person name="Pangilinan J."/>
            <person name="Andreopoulos W."/>
            <person name="Tritt A."/>
            <person name="Riley R."/>
            <person name="Hundley H."/>
            <person name="Johnson J."/>
            <person name="Lipzen A."/>
            <person name="Barry K."/>
            <person name="Lang B.F."/>
            <person name="Cuomo C.A."/>
            <person name="Buchler N.E."/>
            <person name="Grigoriev I.V."/>
            <person name="Spatafora J.W."/>
            <person name="Stajich J.E."/>
            <person name="James T.Y."/>
        </authorList>
    </citation>
    <scope>NUCLEOTIDE SEQUENCE</scope>
    <source>
        <strain evidence="4">AG</strain>
    </source>
</reference>
<feature type="region of interest" description="Disordered" evidence="2">
    <location>
        <begin position="204"/>
        <end position="231"/>
    </location>
</feature>
<dbReference type="PANTHER" id="PTHR21704:SF18">
    <property type="entry name" value="NIPPED-B-LIKE PROTEIN"/>
    <property type="match status" value="1"/>
</dbReference>
<dbReference type="GO" id="GO:0071169">
    <property type="term" value="P:establishment of protein localization to chromatin"/>
    <property type="evidence" value="ECO:0007669"/>
    <property type="project" value="TreeGrafter"/>
</dbReference>
<dbReference type="GeneID" id="75918491"/>
<dbReference type="GO" id="GO:0061775">
    <property type="term" value="F:cohesin loader activity"/>
    <property type="evidence" value="ECO:0007669"/>
    <property type="project" value="InterPro"/>
</dbReference>
<dbReference type="CDD" id="cd23958">
    <property type="entry name" value="SCC2"/>
    <property type="match status" value="1"/>
</dbReference>
<accession>A0AAD5HAY4</accession>
<keyword evidence="1" id="KW-0131">Cell cycle</keyword>
<dbReference type="GO" id="GO:1990414">
    <property type="term" value="P:replication-born double-strand break repair via sister chromatid exchange"/>
    <property type="evidence" value="ECO:0007669"/>
    <property type="project" value="TreeGrafter"/>
</dbReference>
<keyword evidence="1" id="KW-0677">Repeat</keyword>
<evidence type="ECO:0000313" key="5">
    <source>
        <dbReference type="Proteomes" id="UP001206595"/>
    </source>
</evidence>
<dbReference type="GO" id="GO:0140588">
    <property type="term" value="P:chromatin looping"/>
    <property type="evidence" value="ECO:0007669"/>
    <property type="project" value="InterPro"/>
</dbReference>
<dbReference type="RefSeq" id="XP_051441243.1">
    <property type="nucleotide sequence ID" value="XM_051593149.1"/>
</dbReference>
<evidence type="ECO:0000256" key="2">
    <source>
        <dbReference type="SAM" id="MobiDB-lite"/>
    </source>
</evidence>
<dbReference type="GO" id="GO:0090694">
    <property type="term" value="C:Scc2-Scc4 cohesin loading complex"/>
    <property type="evidence" value="ECO:0007669"/>
    <property type="project" value="TreeGrafter"/>
</dbReference>
<evidence type="ECO:0000256" key="1">
    <source>
        <dbReference type="RuleBase" id="RU364107"/>
    </source>
</evidence>
<evidence type="ECO:0000259" key="3">
    <source>
        <dbReference type="Pfam" id="PF12830"/>
    </source>
</evidence>
<keyword evidence="5" id="KW-1185">Reference proteome</keyword>
<feature type="compositionally biased region" description="Basic and acidic residues" evidence="2">
    <location>
        <begin position="1804"/>
        <end position="1815"/>
    </location>
</feature>
<comment type="subcellular location">
    <subcellularLocation>
        <location evidence="1">Nucleus</location>
    </subcellularLocation>
</comment>
<proteinExistence type="inferred from homology"/>
<dbReference type="GO" id="GO:0010468">
    <property type="term" value="P:regulation of gene expression"/>
    <property type="evidence" value="ECO:0007669"/>
    <property type="project" value="InterPro"/>
</dbReference>
<feature type="region of interest" description="Disordered" evidence="2">
    <location>
        <begin position="1789"/>
        <end position="1815"/>
    </location>
</feature>
<dbReference type="PANTHER" id="PTHR21704">
    <property type="entry name" value="NIPPED-B-LIKE PROTEIN DELANGIN SCC2-RELATED"/>
    <property type="match status" value="1"/>
</dbReference>
<comment type="caution">
    <text evidence="4">The sequence shown here is derived from an EMBL/GenBank/DDBJ whole genome shotgun (WGS) entry which is preliminary data.</text>
</comment>
<gene>
    <name evidence="4" type="ORF">K450DRAFT_274906</name>
</gene>
<dbReference type="Gene3D" id="1.25.10.10">
    <property type="entry name" value="Leucine-rich Repeat Variant"/>
    <property type="match status" value="1"/>
</dbReference>
<feature type="region of interest" description="Disordered" evidence="2">
    <location>
        <begin position="312"/>
        <end position="340"/>
    </location>
</feature>
<evidence type="ECO:0000313" key="4">
    <source>
        <dbReference type="EMBL" id="KAI8576239.1"/>
    </source>
</evidence>
<keyword evidence="1" id="KW-0539">Nucleus</keyword>
<dbReference type="Proteomes" id="UP001206595">
    <property type="component" value="Unassembled WGS sequence"/>
</dbReference>
<dbReference type="Pfam" id="PF20168">
    <property type="entry name" value="PDS5"/>
    <property type="match status" value="1"/>
</dbReference>
<dbReference type="EMBL" id="MU620959">
    <property type="protein sequence ID" value="KAI8576239.1"/>
    <property type="molecule type" value="Genomic_DNA"/>
</dbReference>
<feature type="domain" description="Sister chromatid cohesion C-terminal" evidence="3">
    <location>
        <begin position="1579"/>
        <end position="1766"/>
    </location>
</feature>